<protein>
    <submittedName>
        <fullName evidence="2">GNAT family N-acetyltransferase</fullName>
    </submittedName>
</protein>
<dbReference type="PROSITE" id="PS51186">
    <property type="entry name" value="GNAT"/>
    <property type="match status" value="1"/>
</dbReference>
<name>A0ABX8S4G7_9ACTN</name>
<reference evidence="2" key="1">
    <citation type="submission" date="2021-07" db="EMBL/GenBank/DDBJ databases">
        <title>Candidatus Kaistella beijingensis sp. nov. isolated from a municipal wastewater treatment plant is involved in sludge foaming.</title>
        <authorList>
            <person name="Song Y."/>
            <person name="Liu S.-J."/>
        </authorList>
    </citation>
    <scope>NUCLEOTIDE SEQUENCE</scope>
    <source>
        <strain evidence="2">DSM 43998</strain>
    </source>
</reference>
<organism evidence="2 3">
    <name type="scientific">Skermania pinensis</name>
    <dbReference type="NCBI Taxonomy" id="39122"/>
    <lineage>
        <taxon>Bacteria</taxon>
        <taxon>Bacillati</taxon>
        <taxon>Actinomycetota</taxon>
        <taxon>Actinomycetes</taxon>
        <taxon>Mycobacteriales</taxon>
        <taxon>Gordoniaceae</taxon>
        <taxon>Skermania</taxon>
    </lineage>
</organism>
<keyword evidence="3" id="KW-1185">Reference proteome</keyword>
<proteinExistence type="predicted"/>
<feature type="domain" description="N-acetyltransferase" evidence="1">
    <location>
        <begin position="34"/>
        <end position="187"/>
    </location>
</feature>
<evidence type="ECO:0000259" key="1">
    <source>
        <dbReference type="PROSITE" id="PS51186"/>
    </source>
</evidence>
<dbReference type="RefSeq" id="WP_066467369.1">
    <property type="nucleotide sequence ID" value="NZ_CBCRUZ010000012.1"/>
</dbReference>
<sequence>MFRPTAGGAPWRVAAATVEHARGIARCHVVSWQESYRGLVPDHVLSALDVDRVTARWARAVDRAGRTRVALIDRIGNRPDEPRQPELPDQVIGFADAGPPEPPPHSIPGTEIPRTELRALYLLRAHQGHGIADALIAAAVGADACQLWVFERNLRAQAFYHRHGFTVDGVRRKDDFGSAYLVRMVRDPPGTGATR</sequence>
<evidence type="ECO:0000313" key="2">
    <source>
        <dbReference type="EMBL" id="QXQ12728.1"/>
    </source>
</evidence>
<dbReference type="Proteomes" id="UP000887023">
    <property type="component" value="Chromosome"/>
</dbReference>
<dbReference type="Gene3D" id="3.40.630.30">
    <property type="match status" value="1"/>
</dbReference>
<evidence type="ECO:0000313" key="3">
    <source>
        <dbReference type="Proteomes" id="UP000887023"/>
    </source>
</evidence>
<dbReference type="InterPro" id="IPR016181">
    <property type="entry name" value="Acyl_CoA_acyltransferase"/>
</dbReference>
<accession>A0ABX8S4G7</accession>
<dbReference type="InterPro" id="IPR000182">
    <property type="entry name" value="GNAT_dom"/>
</dbReference>
<gene>
    <name evidence="2" type="ORF">KV203_12330</name>
</gene>
<dbReference type="SUPFAM" id="SSF55729">
    <property type="entry name" value="Acyl-CoA N-acyltransferases (Nat)"/>
    <property type="match status" value="1"/>
</dbReference>
<dbReference type="EMBL" id="CP079105">
    <property type="protein sequence ID" value="QXQ12728.1"/>
    <property type="molecule type" value="Genomic_DNA"/>
</dbReference>
<dbReference type="Pfam" id="PF13508">
    <property type="entry name" value="Acetyltransf_7"/>
    <property type="match status" value="1"/>
</dbReference>